<feature type="chain" id="PRO_5046478695" evidence="5">
    <location>
        <begin position="28"/>
        <end position="111"/>
    </location>
</feature>
<dbReference type="Pfam" id="PF03544">
    <property type="entry name" value="TonB_C"/>
    <property type="match status" value="1"/>
</dbReference>
<comment type="caution">
    <text evidence="7">The sequence shown here is derived from an EMBL/GenBank/DDBJ whole genome shotgun (WGS) entry which is preliminary data.</text>
</comment>
<evidence type="ECO:0000259" key="6">
    <source>
        <dbReference type="PROSITE" id="PS52015"/>
    </source>
</evidence>
<protein>
    <submittedName>
        <fullName evidence="7">TonB family protein</fullName>
    </submittedName>
</protein>
<comment type="subcellular location">
    <subcellularLocation>
        <location evidence="1">Membrane</location>
        <topology evidence="1">Single-pass membrane protein</topology>
    </subcellularLocation>
</comment>
<dbReference type="PROSITE" id="PS52015">
    <property type="entry name" value="TONB_CTD"/>
    <property type="match status" value="1"/>
</dbReference>
<dbReference type="Gene3D" id="3.30.2420.10">
    <property type="entry name" value="TonB"/>
    <property type="match status" value="1"/>
</dbReference>
<organism evidence="7 8">
    <name type="scientific">Roseateles flavus</name>
    <dbReference type="NCBI Taxonomy" id="3149041"/>
    <lineage>
        <taxon>Bacteria</taxon>
        <taxon>Pseudomonadati</taxon>
        <taxon>Pseudomonadota</taxon>
        <taxon>Betaproteobacteria</taxon>
        <taxon>Burkholderiales</taxon>
        <taxon>Sphaerotilaceae</taxon>
        <taxon>Roseateles</taxon>
    </lineage>
</organism>
<dbReference type="InterPro" id="IPR037682">
    <property type="entry name" value="TonB_C"/>
</dbReference>
<name>A0ABV0G9U5_9BURK</name>
<evidence type="ECO:0000256" key="2">
    <source>
        <dbReference type="ARBA" id="ARBA00022692"/>
    </source>
</evidence>
<dbReference type="NCBIfam" id="TIGR01352">
    <property type="entry name" value="tonB_Cterm"/>
    <property type="match status" value="1"/>
</dbReference>
<dbReference type="Proteomes" id="UP001462640">
    <property type="component" value="Unassembled WGS sequence"/>
</dbReference>
<reference evidence="7 8" key="1">
    <citation type="submission" date="2024-05" db="EMBL/GenBank/DDBJ databases">
        <title>Roseateles sp. 2.12 16S ribosomal RNA gene Genome sequencing and assembly.</title>
        <authorList>
            <person name="Woo H."/>
        </authorList>
    </citation>
    <scope>NUCLEOTIDE SEQUENCE [LARGE SCALE GENOMIC DNA]</scope>
    <source>
        <strain evidence="7 8">2.12</strain>
    </source>
</reference>
<evidence type="ECO:0000313" key="7">
    <source>
        <dbReference type="EMBL" id="MEO3711808.1"/>
    </source>
</evidence>
<accession>A0ABV0G9U5</accession>
<evidence type="ECO:0000256" key="3">
    <source>
        <dbReference type="ARBA" id="ARBA00022989"/>
    </source>
</evidence>
<sequence>MKKNTLSLSAKFLPAVAALLLAIGAQASPKLIKKVAPEFPREAAQKGISAGTVKAKLSIEADGKVSGVDIIEAEPRRVFDRAVTTALMDWRFEAGGEKQTHEVKLVFKNDD</sequence>
<evidence type="ECO:0000256" key="5">
    <source>
        <dbReference type="SAM" id="SignalP"/>
    </source>
</evidence>
<dbReference type="InterPro" id="IPR006260">
    <property type="entry name" value="TonB/TolA_C"/>
</dbReference>
<keyword evidence="2" id="KW-0812">Transmembrane</keyword>
<evidence type="ECO:0000256" key="1">
    <source>
        <dbReference type="ARBA" id="ARBA00004167"/>
    </source>
</evidence>
<feature type="domain" description="TonB C-terminal" evidence="6">
    <location>
        <begin position="24"/>
        <end position="111"/>
    </location>
</feature>
<dbReference type="RefSeq" id="WP_347606090.1">
    <property type="nucleotide sequence ID" value="NZ_JBDPZC010000001.1"/>
</dbReference>
<keyword evidence="3" id="KW-1133">Transmembrane helix</keyword>
<evidence type="ECO:0000313" key="8">
    <source>
        <dbReference type="Proteomes" id="UP001462640"/>
    </source>
</evidence>
<proteinExistence type="predicted"/>
<keyword evidence="5" id="KW-0732">Signal</keyword>
<dbReference type="EMBL" id="JBDPZC010000001">
    <property type="protein sequence ID" value="MEO3711808.1"/>
    <property type="molecule type" value="Genomic_DNA"/>
</dbReference>
<gene>
    <name evidence="7" type="ORF">ABDJ40_03405</name>
</gene>
<feature type="signal peptide" evidence="5">
    <location>
        <begin position="1"/>
        <end position="27"/>
    </location>
</feature>
<keyword evidence="8" id="KW-1185">Reference proteome</keyword>
<evidence type="ECO:0000256" key="4">
    <source>
        <dbReference type="ARBA" id="ARBA00023136"/>
    </source>
</evidence>
<dbReference type="SUPFAM" id="SSF74653">
    <property type="entry name" value="TolA/TonB C-terminal domain"/>
    <property type="match status" value="1"/>
</dbReference>
<keyword evidence="4" id="KW-0472">Membrane</keyword>